<accession>A0ABU2XGI7</accession>
<feature type="transmembrane region" description="Helical" evidence="2">
    <location>
        <begin position="59"/>
        <end position="76"/>
    </location>
</feature>
<dbReference type="Proteomes" id="UP001180754">
    <property type="component" value="Unassembled WGS sequence"/>
</dbReference>
<comment type="caution">
    <text evidence="4">The sequence shown here is derived from an EMBL/GenBank/DDBJ whole genome shotgun (WGS) entry which is preliminary data.</text>
</comment>
<evidence type="ECO:0000259" key="3">
    <source>
        <dbReference type="Pfam" id="PF26526"/>
    </source>
</evidence>
<organism evidence="4 5">
    <name type="scientific">Streptomyces lonegramiae</name>
    <dbReference type="NCBI Taxonomy" id="3075524"/>
    <lineage>
        <taxon>Bacteria</taxon>
        <taxon>Bacillati</taxon>
        <taxon>Actinomycetota</taxon>
        <taxon>Actinomycetes</taxon>
        <taxon>Kitasatosporales</taxon>
        <taxon>Streptomycetaceae</taxon>
        <taxon>Streptomyces</taxon>
    </lineage>
</organism>
<keyword evidence="2" id="KW-0472">Membrane</keyword>
<feature type="region of interest" description="Disordered" evidence="1">
    <location>
        <begin position="1"/>
        <end position="56"/>
    </location>
</feature>
<sequence>MSLGGDDGYGGDYGQDPIRSGGASSGGHLTRTRLPEGDDDPFGPPRRGGGRAGKPSRNLVTVVGVVVLLIAAIAFANRGGGGDSSSDSGSDDGSGPSTNSRATAPTGERPVEGKDGVTGIASGFAKTEQGAQSAAANYAVALGSGDMFKTTGRRQIVNAIYAPDAATARLKRLDKAFSGDKILSNAGLDSSGNPPDGMTFVSRTNPVGTKVETFKGDTARIAVWQSLLFGIAGEGSTRPVSESWHTDTFELQWIKGDWKVTKYTQKDGPAPVGRDQAAASAEDMANAVEGFGGFTYAR</sequence>
<gene>
    <name evidence="4" type="ORF">RND15_16100</name>
</gene>
<dbReference type="RefSeq" id="WP_311724614.1">
    <property type="nucleotide sequence ID" value="NZ_JAVRFD010000006.1"/>
</dbReference>
<name>A0ABU2XGI7_9ACTN</name>
<feature type="compositionally biased region" description="Low complexity" evidence="1">
    <location>
        <begin position="84"/>
        <end position="95"/>
    </location>
</feature>
<evidence type="ECO:0000313" key="5">
    <source>
        <dbReference type="Proteomes" id="UP001180754"/>
    </source>
</evidence>
<evidence type="ECO:0000256" key="1">
    <source>
        <dbReference type="SAM" id="MobiDB-lite"/>
    </source>
</evidence>
<protein>
    <recommendedName>
        <fullName evidence="3">DUF8175 domain-containing protein</fullName>
    </recommendedName>
</protein>
<dbReference type="InterPro" id="IPR058488">
    <property type="entry name" value="DUF8175"/>
</dbReference>
<keyword evidence="2" id="KW-0812">Transmembrane</keyword>
<proteinExistence type="predicted"/>
<feature type="domain" description="DUF8175" evidence="3">
    <location>
        <begin position="119"/>
        <end position="267"/>
    </location>
</feature>
<evidence type="ECO:0000313" key="4">
    <source>
        <dbReference type="EMBL" id="MDT0544210.1"/>
    </source>
</evidence>
<feature type="region of interest" description="Disordered" evidence="1">
    <location>
        <begin position="78"/>
        <end position="119"/>
    </location>
</feature>
<dbReference type="Pfam" id="PF26526">
    <property type="entry name" value="DUF8175"/>
    <property type="match status" value="1"/>
</dbReference>
<feature type="compositionally biased region" description="Gly residues" evidence="1">
    <location>
        <begin position="1"/>
        <end position="13"/>
    </location>
</feature>
<keyword evidence="2" id="KW-1133">Transmembrane helix</keyword>
<reference evidence="4" key="1">
    <citation type="submission" date="2024-05" db="EMBL/GenBank/DDBJ databases">
        <title>30 novel species of actinomycetes from the DSMZ collection.</title>
        <authorList>
            <person name="Nouioui I."/>
        </authorList>
    </citation>
    <scope>NUCLEOTIDE SEQUENCE</scope>
    <source>
        <strain evidence="4">DSM 41529</strain>
    </source>
</reference>
<dbReference type="EMBL" id="JAVRFD010000006">
    <property type="protein sequence ID" value="MDT0544210.1"/>
    <property type="molecule type" value="Genomic_DNA"/>
</dbReference>
<keyword evidence="5" id="KW-1185">Reference proteome</keyword>
<evidence type="ECO:0000256" key="2">
    <source>
        <dbReference type="SAM" id="Phobius"/>
    </source>
</evidence>